<gene>
    <name evidence="2" type="ORF">PACILC2_47530</name>
</gene>
<keyword evidence="1" id="KW-0472">Membrane</keyword>
<evidence type="ECO:0000313" key="2">
    <source>
        <dbReference type="EMBL" id="GIQ66185.1"/>
    </source>
</evidence>
<keyword evidence="1" id="KW-0812">Transmembrane</keyword>
<sequence length="102" mass="11456">MSLILAAMLVFAVSIVLIMLGGVWLAQTVMKRTIGKRHEALDTIMRTGAPPADWLDTMPAGRIERELDRLAAYVRRTRLVDGEETRRQLIERLRQAKLAGKG</sequence>
<keyword evidence="1" id="KW-1133">Transmembrane helix</keyword>
<dbReference type="RefSeq" id="WP_062493245.1">
    <property type="nucleotide sequence ID" value="NZ_BOVJ01000168.1"/>
</dbReference>
<dbReference type="Proteomes" id="UP000680304">
    <property type="component" value="Unassembled WGS sequence"/>
</dbReference>
<proteinExistence type="predicted"/>
<feature type="transmembrane region" description="Helical" evidence="1">
    <location>
        <begin position="6"/>
        <end position="26"/>
    </location>
</feature>
<comment type="caution">
    <text evidence="2">The sequence shown here is derived from an EMBL/GenBank/DDBJ whole genome shotgun (WGS) entry which is preliminary data.</text>
</comment>
<keyword evidence="3" id="KW-1185">Reference proteome</keyword>
<organism evidence="2 3">
    <name type="scientific">Paenibacillus cisolokensis</name>
    <dbReference type="NCBI Taxonomy" id="1658519"/>
    <lineage>
        <taxon>Bacteria</taxon>
        <taxon>Bacillati</taxon>
        <taxon>Bacillota</taxon>
        <taxon>Bacilli</taxon>
        <taxon>Bacillales</taxon>
        <taxon>Paenibacillaceae</taxon>
        <taxon>Paenibacillus</taxon>
    </lineage>
</organism>
<evidence type="ECO:0000256" key="1">
    <source>
        <dbReference type="SAM" id="Phobius"/>
    </source>
</evidence>
<accession>A0ABQ4NDC6</accession>
<reference evidence="2 3" key="1">
    <citation type="submission" date="2021-04" db="EMBL/GenBank/DDBJ databases">
        <title>Draft genome sequence of Paenibacillus cisolokensis, LC2-13A.</title>
        <authorList>
            <person name="Uke A."/>
            <person name="Chhe C."/>
            <person name="Baramee S."/>
            <person name="Kosugi A."/>
        </authorList>
    </citation>
    <scope>NUCLEOTIDE SEQUENCE [LARGE SCALE GENOMIC DNA]</scope>
    <source>
        <strain evidence="2 3">LC2-13A</strain>
    </source>
</reference>
<dbReference type="EMBL" id="BOVJ01000168">
    <property type="protein sequence ID" value="GIQ66185.1"/>
    <property type="molecule type" value="Genomic_DNA"/>
</dbReference>
<evidence type="ECO:0000313" key="3">
    <source>
        <dbReference type="Proteomes" id="UP000680304"/>
    </source>
</evidence>
<protein>
    <submittedName>
        <fullName evidence="2">Uncharacterized protein</fullName>
    </submittedName>
</protein>
<name>A0ABQ4NDC6_9BACL</name>